<name>W4MB54_9BACT</name>
<evidence type="ECO:0000313" key="6">
    <source>
        <dbReference type="Proteomes" id="UP000019140"/>
    </source>
</evidence>
<dbReference type="InterPro" id="IPR027417">
    <property type="entry name" value="P-loop_NTPase"/>
</dbReference>
<dbReference type="Gene3D" id="1.25.40.10">
    <property type="entry name" value="Tetratricopeptide repeat domain"/>
    <property type="match status" value="1"/>
</dbReference>
<dbReference type="GO" id="GO:0005524">
    <property type="term" value="F:ATP binding"/>
    <property type="evidence" value="ECO:0007669"/>
    <property type="project" value="UniProtKB-KW"/>
</dbReference>
<dbReference type="SUPFAM" id="SSF52540">
    <property type="entry name" value="P-loop containing nucleoside triphosphate hydrolases"/>
    <property type="match status" value="1"/>
</dbReference>
<sequence length="933" mass="103292">MGESRFIGRRSDLESIQQHIYHCLTDQPRIVLVEGMAGIGKTRFLEEVHTIASRQGMAVTSGASDEIRSVPYRAFAELLPRMEARDVLENHEVTRLYQLFGVSSPIAPTPTLDVQTQDHVQTLMSVSGGVIRLAEEQALLVVVENLHAMDPASLALFSHLAFALVEHRTTPILLIGSYRPVAPESAVGRLLQRLQSEEITHTLELSGFDEADTRELLQQLGVIRPTAQLVQAIHTTTRGMPLFIQEAVHHAERTGALTMQGGYLAIRPGVMADLQFPPDISDTITARMNGLPAACIDVLSIAALIGEVIPEDRRMLLGQDITTEVALEVTIRHGILRLVGEEYQFTHSLIRQALVSRLSIPQRQRIHANIALALERHDTGNQTVPVLEIATHLIEAGELADKSTLFSYAREAGNQAYGRFAWGEAARFFEAAIRASDFPSVQAPLHQQAGLAHYRNQDAGPSLEQFEQAMNYYQTIGDTSGLALSLMWIVRTRLTHDSTIGVLPTHMEELEAALEMLGTSEHQLRGHIMTVLSQTYRFARQLDRAMEFADAALTLGQHINDDRLCAQAAQALGLAHMSNLQVEHAIVGWQNSLRHAQIADDIMLQRLAITNLPLALNMQGSLEESEQAALEGATLTKTLHEWSQHSQALSHLASIAAAKGQFQEVEQYTRDTMTMVQRSGYPWGGFRALGALAGACTVRGLWAEAHLALDTMSTPGKCFTTPGRIVEVFARVFRQMALGYEGRYLTEQLIPLCDELMEVATTDTYSLAPLCAMIELAEITLMPEVVERPATLLKEAWDRGIVFTSGWSFLIPRILAVAATIMEEWEEAEAYFDQALAIATVANAFPELGRTWMDMANLLAHGPEGADLTPIKDYLQQARRIFMERGMGPHARHAREYLEKLFPDDLPPDSPDLRRNGEGPTPPPPEDDESDYE</sequence>
<dbReference type="PANTHER" id="PTHR16305:SF28">
    <property type="entry name" value="GUANYLATE CYCLASE DOMAIN-CONTAINING PROTEIN"/>
    <property type="match status" value="1"/>
</dbReference>
<dbReference type="SUPFAM" id="SSF48452">
    <property type="entry name" value="TPR-like"/>
    <property type="match status" value="1"/>
</dbReference>
<dbReference type="InterPro" id="IPR041664">
    <property type="entry name" value="AAA_16"/>
</dbReference>
<keyword evidence="6" id="KW-1185">Reference proteome</keyword>
<dbReference type="HOGENOM" id="CLU_352584_0_0_7"/>
<dbReference type="PANTHER" id="PTHR16305">
    <property type="entry name" value="TESTICULAR SOLUBLE ADENYLYL CYCLASE"/>
    <property type="match status" value="1"/>
</dbReference>
<keyword evidence="1" id="KW-0547">Nucleotide-binding</keyword>
<feature type="region of interest" description="Disordered" evidence="3">
    <location>
        <begin position="899"/>
        <end position="933"/>
    </location>
</feature>
<evidence type="ECO:0000256" key="1">
    <source>
        <dbReference type="ARBA" id="ARBA00022741"/>
    </source>
</evidence>
<dbReference type="InterPro" id="IPR011990">
    <property type="entry name" value="TPR-like_helical_dom_sf"/>
</dbReference>
<dbReference type="GO" id="GO:0005737">
    <property type="term" value="C:cytoplasm"/>
    <property type="evidence" value="ECO:0007669"/>
    <property type="project" value="TreeGrafter"/>
</dbReference>
<feature type="domain" description="Orc1-like AAA ATPase" evidence="4">
    <location>
        <begin position="5"/>
        <end position="161"/>
    </location>
</feature>
<accession>W4MB54</accession>
<dbReference type="EMBL" id="AZHX01000462">
    <property type="protein sequence ID" value="ETX07405.1"/>
    <property type="molecule type" value="Genomic_DNA"/>
</dbReference>
<proteinExistence type="predicted"/>
<dbReference type="AlphaFoldDB" id="W4MB54"/>
<dbReference type="Pfam" id="PF13191">
    <property type="entry name" value="AAA_16"/>
    <property type="match status" value="1"/>
</dbReference>
<dbReference type="GO" id="GO:0004016">
    <property type="term" value="F:adenylate cyclase activity"/>
    <property type="evidence" value="ECO:0007669"/>
    <property type="project" value="TreeGrafter"/>
</dbReference>
<keyword evidence="2" id="KW-0067">ATP-binding</keyword>
<gene>
    <name evidence="5" type="ORF">ETSY2_11430</name>
</gene>
<evidence type="ECO:0000256" key="2">
    <source>
        <dbReference type="ARBA" id="ARBA00022840"/>
    </source>
</evidence>
<comment type="caution">
    <text evidence="5">The sequence shown here is derived from an EMBL/GenBank/DDBJ whole genome shotgun (WGS) entry which is preliminary data.</text>
</comment>
<evidence type="ECO:0000256" key="3">
    <source>
        <dbReference type="SAM" id="MobiDB-lite"/>
    </source>
</evidence>
<dbReference type="Proteomes" id="UP000019140">
    <property type="component" value="Unassembled WGS sequence"/>
</dbReference>
<protein>
    <recommendedName>
        <fullName evidence="4">Orc1-like AAA ATPase domain-containing protein</fullName>
    </recommendedName>
</protein>
<evidence type="ECO:0000259" key="4">
    <source>
        <dbReference type="Pfam" id="PF13191"/>
    </source>
</evidence>
<dbReference type="Gene3D" id="3.40.50.300">
    <property type="entry name" value="P-loop containing nucleotide triphosphate hydrolases"/>
    <property type="match status" value="1"/>
</dbReference>
<organism evidence="5 6">
    <name type="scientific">Candidatus Entotheonella gemina</name>
    <dbReference type="NCBI Taxonomy" id="1429439"/>
    <lineage>
        <taxon>Bacteria</taxon>
        <taxon>Pseudomonadati</taxon>
        <taxon>Nitrospinota/Tectimicrobiota group</taxon>
        <taxon>Candidatus Tectimicrobiota</taxon>
        <taxon>Candidatus Entotheonellia</taxon>
        <taxon>Candidatus Entotheonellales</taxon>
        <taxon>Candidatus Entotheonellaceae</taxon>
        <taxon>Candidatus Entotheonella</taxon>
    </lineage>
</organism>
<reference evidence="5 6" key="1">
    <citation type="journal article" date="2014" name="Nature">
        <title>An environmental bacterial taxon with a large and distinct metabolic repertoire.</title>
        <authorList>
            <person name="Wilson M.C."/>
            <person name="Mori T."/>
            <person name="Ruckert C."/>
            <person name="Uria A.R."/>
            <person name="Helf M.J."/>
            <person name="Takada K."/>
            <person name="Gernert C."/>
            <person name="Steffens U.A."/>
            <person name="Heycke N."/>
            <person name="Schmitt S."/>
            <person name="Rinke C."/>
            <person name="Helfrich E.J."/>
            <person name="Brachmann A.O."/>
            <person name="Gurgui C."/>
            <person name="Wakimoto T."/>
            <person name="Kracht M."/>
            <person name="Crusemann M."/>
            <person name="Hentschel U."/>
            <person name="Abe I."/>
            <person name="Matsunaga S."/>
            <person name="Kalinowski J."/>
            <person name="Takeyama H."/>
            <person name="Piel J."/>
        </authorList>
    </citation>
    <scope>NUCLEOTIDE SEQUENCE [LARGE SCALE GENOMIC DNA]</scope>
    <source>
        <strain evidence="6">TSY2</strain>
    </source>
</reference>
<evidence type="ECO:0000313" key="5">
    <source>
        <dbReference type="EMBL" id="ETX07405.1"/>
    </source>
</evidence>